<dbReference type="EMBL" id="JACGWT010000005">
    <property type="protein sequence ID" value="MBA8795488.1"/>
    <property type="molecule type" value="Genomic_DNA"/>
</dbReference>
<dbReference type="RefSeq" id="WP_182561104.1">
    <property type="nucleotide sequence ID" value="NZ_JACGWT010000005.1"/>
</dbReference>
<sequence length="185" mass="19534">MVTLADFNAAAPDRAASVLRPCLDVDRWIAEVVAGRPYADTDALTATAAAAADPLSAAEVESALAHHPRIGERAAGESAEAGLSRGEQAGLDTGGDVPRRLREGNAAYERRFGRVFLIRAAGRSSEEILAELDRRLGNDDETEAAETAEQLRQIALVRLQGAVGGGPDDGPPAPDQRTDQRTDPR</sequence>
<dbReference type="Gene3D" id="1.10.3330.10">
    <property type="entry name" value="Oxo-4-hydroxy-4-carboxy-5-ureidoimidazoline decarboxylase"/>
    <property type="match status" value="1"/>
</dbReference>
<proteinExistence type="predicted"/>
<evidence type="ECO:0000313" key="9">
    <source>
        <dbReference type="EMBL" id="MBA8795488.1"/>
    </source>
</evidence>
<evidence type="ECO:0000256" key="1">
    <source>
        <dbReference type="ARBA" id="ARBA00001163"/>
    </source>
</evidence>
<protein>
    <recommendedName>
        <fullName evidence="3">2-oxo-4-hydroxy-4-carboxy-5-ureidoimidazoline decarboxylase</fullName>
        <ecNumber evidence="3">4.1.1.97</ecNumber>
    </recommendedName>
</protein>
<evidence type="ECO:0000256" key="4">
    <source>
        <dbReference type="ARBA" id="ARBA00022631"/>
    </source>
</evidence>
<dbReference type="PANTHER" id="PTHR43466:SF1">
    <property type="entry name" value="2-OXO-4-HYDROXY-4-CARBOXY-5-UREIDOIMIDAZOLINE DECARBOXYLASE-RELATED"/>
    <property type="match status" value="1"/>
</dbReference>
<evidence type="ECO:0000259" key="8">
    <source>
        <dbReference type="Pfam" id="PF09349"/>
    </source>
</evidence>
<evidence type="ECO:0000256" key="5">
    <source>
        <dbReference type="ARBA" id="ARBA00022793"/>
    </source>
</evidence>
<dbReference type="InterPro" id="IPR017595">
    <property type="entry name" value="OHCU_decarboxylase-2"/>
</dbReference>
<feature type="region of interest" description="Disordered" evidence="7">
    <location>
        <begin position="74"/>
        <end position="99"/>
    </location>
</feature>
<dbReference type="Pfam" id="PF09349">
    <property type="entry name" value="OHCU_decarbox"/>
    <property type="match status" value="1"/>
</dbReference>
<feature type="region of interest" description="Disordered" evidence="7">
    <location>
        <begin position="159"/>
        <end position="185"/>
    </location>
</feature>
<comment type="catalytic activity">
    <reaction evidence="1">
        <text>5-hydroxy-2-oxo-4-ureido-2,5-dihydro-1H-imidazole-5-carboxylate + H(+) = (S)-allantoin + CO2</text>
        <dbReference type="Rhea" id="RHEA:26301"/>
        <dbReference type="ChEBI" id="CHEBI:15378"/>
        <dbReference type="ChEBI" id="CHEBI:15678"/>
        <dbReference type="ChEBI" id="CHEBI:16526"/>
        <dbReference type="ChEBI" id="CHEBI:58639"/>
        <dbReference type="EC" id="4.1.1.97"/>
    </reaction>
</comment>
<reference evidence="9 10" key="1">
    <citation type="submission" date="2020-07" db="EMBL/GenBank/DDBJ databases">
        <title>Sequencing the genomes of 1000 actinobacteria strains.</title>
        <authorList>
            <person name="Klenk H.-P."/>
        </authorList>
    </citation>
    <scope>NUCLEOTIDE SEQUENCE [LARGE SCALE GENOMIC DNA]</scope>
    <source>
        <strain evidence="9 10">DSM 100723</strain>
    </source>
</reference>
<evidence type="ECO:0000256" key="7">
    <source>
        <dbReference type="SAM" id="MobiDB-lite"/>
    </source>
</evidence>
<comment type="caution">
    <text evidence="9">The sequence shown here is derived from an EMBL/GenBank/DDBJ whole genome shotgun (WGS) entry which is preliminary data.</text>
</comment>
<name>A0A7W3IUH0_9ACTN</name>
<dbReference type="GO" id="GO:0019628">
    <property type="term" value="P:urate catabolic process"/>
    <property type="evidence" value="ECO:0007669"/>
    <property type="project" value="TreeGrafter"/>
</dbReference>
<accession>A0A7W3IUH0</accession>
<keyword evidence="6 9" id="KW-0456">Lyase</keyword>
<evidence type="ECO:0000256" key="6">
    <source>
        <dbReference type="ARBA" id="ARBA00023239"/>
    </source>
</evidence>
<keyword evidence="4" id="KW-0659">Purine metabolism</keyword>
<feature type="compositionally biased region" description="Low complexity" evidence="7">
    <location>
        <begin position="76"/>
        <end position="87"/>
    </location>
</feature>
<dbReference type="PANTHER" id="PTHR43466">
    <property type="entry name" value="2-OXO-4-HYDROXY-4-CARBOXY-5-UREIDOIMIDAZOLINE DECARBOXYLASE-RELATED"/>
    <property type="match status" value="1"/>
</dbReference>
<dbReference type="EC" id="4.1.1.97" evidence="3"/>
<dbReference type="Proteomes" id="UP000523079">
    <property type="component" value="Unassembled WGS sequence"/>
</dbReference>
<evidence type="ECO:0000256" key="2">
    <source>
        <dbReference type="ARBA" id="ARBA00004754"/>
    </source>
</evidence>
<dbReference type="InterPro" id="IPR018020">
    <property type="entry name" value="OHCU_decarboxylase"/>
</dbReference>
<dbReference type="NCBIfam" id="TIGR03180">
    <property type="entry name" value="UraD_2"/>
    <property type="match status" value="1"/>
</dbReference>
<dbReference type="NCBIfam" id="NF010372">
    <property type="entry name" value="PRK13798.1"/>
    <property type="match status" value="1"/>
</dbReference>
<dbReference type="GO" id="GO:0006144">
    <property type="term" value="P:purine nucleobase metabolic process"/>
    <property type="evidence" value="ECO:0007669"/>
    <property type="project" value="UniProtKB-KW"/>
</dbReference>
<evidence type="ECO:0000313" key="10">
    <source>
        <dbReference type="Proteomes" id="UP000523079"/>
    </source>
</evidence>
<keyword evidence="5" id="KW-0210">Decarboxylase</keyword>
<keyword evidence="10" id="KW-1185">Reference proteome</keyword>
<comment type="pathway">
    <text evidence="2">Purine metabolism; urate degradation; (S)-allantoin from urate: step 3/3.</text>
</comment>
<feature type="compositionally biased region" description="Basic and acidic residues" evidence="7">
    <location>
        <begin position="176"/>
        <end position="185"/>
    </location>
</feature>
<dbReference type="AlphaFoldDB" id="A0A7W3IUH0"/>
<dbReference type="SUPFAM" id="SSF158694">
    <property type="entry name" value="UraD-Like"/>
    <property type="match status" value="1"/>
</dbReference>
<evidence type="ECO:0000256" key="3">
    <source>
        <dbReference type="ARBA" id="ARBA00012257"/>
    </source>
</evidence>
<dbReference type="GO" id="GO:0051997">
    <property type="term" value="F:2-oxo-4-hydroxy-4-carboxy-5-ureidoimidazoline decarboxylase activity"/>
    <property type="evidence" value="ECO:0007669"/>
    <property type="project" value="UniProtKB-EC"/>
</dbReference>
<dbReference type="InterPro" id="IPR036778">
    <property type="entry name" value="OHCU_decarboxylase_sf"/>
</dbReference>
<feature type="domain" description="Oxo-4-hydroxy-4-carboxy-5-ureidoimidazoline decarboxylase" evidence="8">
    <location>
        <begin position="8"/>
        <end position="160"/>
    </location>
</feature>
<organism evidence="9 10">
    <name type="scientific">Microlunatus kandeliicorticis</name>
    <dbReference type="NCBI Taxonomy" id="1759536"/>
    <lineage>
        <taxon>Bacteria</taxon>
        <taxon>Bacillati</taxon>
        <taxon>Actinomycetota</taxon>
        <taxon>Actinomycetes</taxon>
        <taxon>Propionibacteriales</taxon>
        <taxon>Propionibacteriaceae</taxon>
        <taxon>Microlunatus</taxon>
    </lineage>
</organism>
<gene>
    <name evidence="9" type="ORF">FHX74_003124</name>
</gene>